<name>A0A0F8XI95_9ZZZZ</name>
<dbReference type="Pfam" id="PF22435">
    <property type="entry name" value="MRM3-like_sub_bind"/>
    <property type="match status" value="1"/>
</dbReference>
<protein>
    <recommendedName>
        <fullName evidence="1">MRM3-like substrate binding domain-containing protein</fullName>
    </recommendedName>
</protein>
<proteinExistence type="predicted"/>
<dbReference type="EMBL" id="LAZR01070367">
    <property type="protein sequence ID" value="KKK41844.1"/>
    <property type="molecule type" value="Genomic_DNA"/>
</dbReference>
<dbReference type="Gene3D" id="3.30.1330.30">
    <property type="match status" value="1"/>
</dbReference>
<comment type="caution">
    <text evidence="2">The sequence shown here is derived from an EMBL/GenBank/DDBJ whole genome shotgun (WGS) entry which is preliminary data.</text>
</comment>
<evidence type="ECO:0000259" key="1">
    <source>
        <dbReference type="Pfam" id="PF22435"/>
    </source>
</evidence>
<gene>
    <name evidence="2" type="ORF">LCGC14_2482400</name>
</gene>
<dbReference type="SUPFAM" id="SSF55315">
    <property type="entry name" value="L30e-like"/>
    <property type="match status" value="1"/>
</dbReference>
<sequence length="75" mass="9069">MKTNTQITSNKNEKIKKIIKLRNKNKRDKYSLFLIEGYRELLRASVSDIKIDSLYFCKNLFLKNNEYKQKHKKSK</sequence>
<dbReference type="AlphaFoldDB" id="A0A0F8XI95"/>
<feature type="domain" description="MRM3-like substrate binding" evidence="1">
    <location>
        <begin position="12"/>
        <end position="68"/>
    </location>
</feature>
<dbReference type="InterPro" id="IPR053888">
    <property type="entry name" value="MRM3-like_sub_bind"/>
</dbReference>
<evidence type="ECO:0000313" key="2">
    <source>
        <dbReference type="EMBL" id="KKK41844.1"/>
    </source>
</evidence>
<organism evidence="2">
    <name type="scientific">marine sediment metagenome</name>
    <dbReference type="NCBI Taxonomy" id="412755"/>
    <lineage>
        <taxon>unclassified sequences</taxon>
        <taxon>metagenomes</taxon>
        <taxon>ecological metagenomes</taxon>
    </lineage>
</organism>
<reference evidence="2" key="1">
    <citation type="journal article" date="2015" name="Nature">
        <title>Complex archaea that bridge the gap between prokaryotes and eukaryotes.</title>
        <authorList>
            <person name="Spang A."/>
            <person name="Saw J.H."/>
            <person name="Jorgensen S.L."/>
            <person name="Zaremba-Niedzwiedzka K."/>
            <person name="Martijn J."/>
            <person name="Lind A.E."/>
            <person name="van Eijk R."/>
            <person name="Schleper C."/>
            <person name="Guy L."/>
            <person name="Ettema T.J."/>
        </authorList>
    </citation>
    <scope>NUCLEOTIDE SEQUENCE</scope>
</reference>
<accession>A0A0F8XI95</accession>
<dbReference type="InterPro" id="IPR029064">
    <property type="entry name" value="Ribosomal_eL30-like_sf"/>
</dbReference>